<dbReference type="SUPFAM" id="SSF52540">
    <property type="entry name" value="P-loop containing nucleoside triphosphate hydrolases"/>
    <property type="match status" value="1"/>
</dbReference>
<dbReference type="AlphaFoldDB" id="X0W9T2"/>
<organism evidence="3">
    <name type="scientific">marine sediment metagenome</name>
    <dbReference type="NCBI Taxonomy" id="412755"/>
    <lineage>
        <taxon>unclassified sequences</taxon>
        <taxon>metagenomes</taxon>
        <taxon>ecological metagenomes</taxon>
    </lineage>
</organism>
<evidence type="ECO:0000259" key="2">
    <source>
        <dbReference type="Pfam" id="PF24883"/>
    </source>
</evidence>
<dbReference type="Pfam" id="PF24883">
    <property type="entry name" value="NPHP3_N"/>
    <property type="match status" value="1"/>
</dbReference>
<name>X0W9T2_9ZZZZ</name>
<dbReference type="InterPro" id="IPR027417">
    <property type="entry name" value="P-loop_NTPase"/>
</dbReference>
<feature type="non-terminal residue" evidence="3">
    <location>
        <position position="261"/>
    </location>
</feature>
<evidence type="ECO:0000256" key="1">
    <source>
        <dbReference type="ARBA" id="ARBA00022737"/>
    </source>
</evidence>
<gene>
    <name evidence="3" type="ORF">S01H1_49152</name>
</gene>
<evidence type="ECO:0000313" key="3">
    <source>
        <dbReference type="EMBL" id="GAG19952.1"/>
    </source>
</evidence>
<proteinExistence type="predicted"/>
<feature type="domain" description="Nephrocystin 3-like N-terminal" evidence="2">
    <location>
        <begin position="186"/>
        <end position="259"/>
    </location>
</feature>
<dbReference type="InterPro" id="IPR056884">
    <property type="entry name" value="NPHP3-like_N"/>
</dbReference>
<protein>
    <recommendedName>
        <fullName evidence="2">Nephrocystin 3-like N-terminal domain-containing protein</fullName>
    </recommendedName>
</protein>
<reference evidence="3" key="1">
    <citation type="journal article" date="2014" name="Front. Microbiol.">
        <title>High frequency of phylogenetically diverse reductive dehalogenase-homologous genes in deep subseafloor sedimentary metagenomes.</title>
        <authorList>
            <person name="Kawai M."/>
            <person name="Futagami T."/>
            <person name="Toyoda A."/>
            <person name="Takaki Y."/>
            <person name="Nishi S."/>
            <person name="Hori S."/>
            <person name="Arai W."/>
            <person name="Tsubouchi T."/>
            <person name="Morono Y."/>
            <person name="Uchiyama I."/>
            <person name="Ito T."/>
            <person name="Fujiyama A."/>
            <person name="Inagaki F."/>
            <person name="Takami H."/>
        </authorList>
    </citation>
    <scope>NUCLEOTIDE SEQUENCE</scope>
    <source>
        <strain evidence="3">Expedition CK06-06</strain>
    </source>
</reference>
<keyword evidence="1" id="KW-0677">Repeat</keyword>
<dbReference type="EMBL" id="BARS01031598">
    <property type="protein sequence ID" value="GAG19952.1"/>
    <property type="molecule type" value="Genomic_DNA"/>
</dbReference>
<comment type="caution">
    <text evidence="3">The sequence shown here is derived from an EMBL/GenBank/DDBJ whole genome shotgun (WGS) entry which is preliminary data.</text>
</comment>
<accession>X0W9T2</accession>
<sequence>LLKLRDRIQDKIEAAIAGLTETARQSLAPLAGLLIGASANVAGIDPVTASLFAAAGLGGLLRFDSALAHQARDRRLQNLEEEAAGLDQVREDLVEAVEYLVRFARDQSARVGTLEHVIHDLKRVLEEHIQEPPPSKAGDLSSAVRESTKAITVHVRPERPPVAHSEIAEGPEYFCERPYLKERILQAVESSYEEGGYVIIRGGPGTGKSALIWHLERFFRGKNDGPSVPCFYIRRGQSEWDQPDVILRALLHHMMDEVPPD</sequence>
<feature type="non-terminal residue" evidence="3">
    <location>
        <position position="1"/>
    </location>
</feature>